<dbReference type="Pfam" id="PF21645">
    <property type="entry name" value="FakA-like_M"/>
    <property type="match status" value="1"/>
</dbReference>
<name>A0ABV7YCR2_9ACTN</name>
<dbReference type="InterPro" id="IPR050270">
    <property type="entry name" value="DegV_domain_contain"/>
</dbReference>
<dbReference type="Proteomes" id="UP001595699">
    <property type="component" value="Unassembled WGS sequence"/>
</dbReference>
<reference evidence="3" key="1">
    <citation type="journal article" date="2019" name="Int. J. Syst. Evol. Microbiol.">
        <title>The Global Catalogue of Microorganisms (GCM) 10K type strain sequencing project: providing services to taxonomists for standard genome sequencing and annotation.</title>
        <authorList>
            <consortium name="The Broad Institute Genomics Platform"/>
            <consortium name="The Broad Institute Genome Sequencing Center for Infectious Disease"/>
            <person name="Wu L."/>
            <person name="Ma J."/>
        </authorList>
    </citation>
    <scope>NUCLEOTIDE SEQUENCE [LARGE SCALE GENOMIC DNA]</scope>
    <source>
        <strain evidence="3">CGMCC 4.7241</strain>
    </source>
</reference>
<dbReference type="NCBIfam" id="TIGR03599">
    <property type="entry name" value="YloV"/>
    <property type="match status" value="1"/>
</dbReference>
<organism evidence="2 3">
    <name type="scientific">Tenggerimyces flavus</name>
    <dbReference type="NCBI Taxonomy" id="1708749"/>
    <lineage>
        <taxon>Bacteria</taxon>
        <taxon>Bacillati</taxon>
        <taxon>Actinomycetota</taxon>
        <taxon>Actinomycetes</taxon>
        <taxon>Propionibacteriales</taxon>
        <taxon>Nocardioidaceae</taxon>
        <taxon>Tenggerimyces</taxon>
    </lineage>
</organism>
<dbReference type="InterPro" id="IPR033470">
    <property type="entry name" value="FakA-like_C"/>
</dbReference>
<evidence type="ECO:0000313" key="2">
    <source>
        <dbReference type="EMBL" id="MFC3761415.1"/>
    </source>
</evidence>
<dbReference type="SMART" id="SM01121">
    <property type="entry name" value="Dak1_2"/>
    <property type="match status" value="1"/>
</dbReference>
<accession>A0ABV7YCR2</accession>
<dbReference type="RefSeq" id="WP_205118478.1">
    <property type="nucleotide sequence ID" value="NZ_JAFBCM010000001.1"/>
</dbReference>
<dbReference type="InterPro" id="IPR004007">
    <property type="entry name" value="DhaL_dom"/>
</dbReference>
<dbReference type="PANTHER" id="PTHR33434">
    <property type="entry name" value="DEGV DOMAIN-CONTAINING PROTEIN DR_1986-RELATED"/>
    <property type="match status" value="1"/>
</dbReference>
<dbReference type="PROSITE" id="PS51480">
    <property type="entry name" value="DHAL"/>
    <property type="match status" value="1"/>
</dbReference>
<gene>
    <name evidence="2" type="ORF">ACFOUW_11240</name>
</gene>
<dbReference type="Gene3D" id="1.25.40.340">
    <property type="match status" value="1"/>
</dbReference>
<evidence type="ECO:0000259" key="1">
    <source>
        <dbReference type="PROSITE" id="PS51480"/>
    </source>
</evidence>
<protein>
    <submittedName>
        <fullName evidence="2">DAK2 domain-containing protein</fullName>
    </submittedName>
</protein>
<evidence type="ECO:0000313" key="3">
    <source>
        <dbReference type="Proteomes" id="UP001595699"/>
    </source>
</evidence>
<dbReference type="Pfam" id="PF02734">
    <property type="entry name" value="Dak2"/>
    <property type="match status" value="1"/>
</dbReference>
<dbReference type="PANTHER" id="PTHR33434:SF4">
    <property type="entry name" value="PHOSPHATASE PROTEIN"/>
    <property type="match status" value="1"/>
</dbReference>
<dbReference type="InterPro" id="IPR036117">
    <property type="entry name" value="DhaL_dom_sf"/>
</dbReference>
<proteinExistence type="predicted"/>
<comment type="caution">
    <text evidence="2">The sequence shown here is derived from an EMBL/GenBank/DDBJ whole genome shotgun (WGS) entry which is preliminary data.</text>
</comment>
<dbReference type="InterPro" id="IPR048394">
    <property type="entry name" value="FakA-like_M"/>
</dbReference>
<dbReference type="SUPFAM" id="SSF101473">
    <property type="entry name" value="DhaL-like"/>
    <property type="match status" value="1"/>
</dbReference>
<dbReference type="EMBL" id="JBHRZH010000008">
    <property type="protein sequence ID" value="MFC3761415.1"/>
    <property type="molecule type" value="Genomic_DNA"/>
</dbReference>
<dbReference type="SMART" id="SM01120">
    <property type="entry name" value="Dak2"/>
    <property type="match status" value="1"/>
</dbReference>
<dbReference type="InterPro" id="IPR019986">
    <property type="entry name" value="YloV-like"/>
</dbReference>
<keyword evidence="3" id="KW-1185">Reference proteome</keyword>
<sequence>MGDKPAVGLLRRWCRAGLADLTAARREIDVLNVYPIPDADTGTNLQLTMAAACGGAEDGEQESVSALLRTVSRHALLGARGNSGVILAQLLRGAALALDGKAELDGPDLALALRAAADAGYVAVEVPAEGTMLTVIRAAAEAANDRAAQPDPTLHAVALVGAAAAREALAHTPEQLEVLRRAGVVDAGGRGLVVLLDALVSVLSGGRSEDALPAPSEPTPMPEVRLDPDDPAYEVLYLLDAPDDAIAPLRSALARLGNSLVVVGGDGLWNVHVHVDDPGAAVEAGIEAGRPHRIRITPLKEIQYSASASAEGCVDVPAVRGVVAVAAGPGLGELFGSAGVTVVEAKPGRPSSATEVLAAIRTAGTAEIVVLPNDPDGIAIAEQAAARARDEGLRVAVVPARAQVQGLAACAVHDASRSFDEDVVAMTAAAGHTRHGAVTVATRDAITSAGWCKAGDVLGVVEGDFALIGADLATVGRDVLARLLGGGGELVTVVTGADADAGLAAAVLEGVRATRPEVDTMVYDGGQPRYPLLIGVE</sequence>
<feature type="domain" description="DhaL" evidence="1">
    <location>
        <begin position="8"/>
        <end position="201"/>
    </location>
</feature>
<dbReference type="Pfam" id="PF13684">
    <property type="entry name" value="FakA-like_C"/>
    <property type="match status" value="1"/>
</dbReference>